<dbReference type="Proteomes" id="UP001209878">
    <property type="component" value="Unassembled WGS sequence"/>
</dbReference>
<feature type="chain" id="PRO_5042219490" evidence="1">
    <location>
        <begin position="24"/>
        <end position="99"/>
    </location>
</feature>
<gene>
    <name evidence="2" type="ORF">NP493_149g04020</name>
</gene>
<sequence length="99" mass="10763">MADLLKLVYVSLFVLSTSFLCSSCRVFSSLPVSPIHSAPQFLHGIWYTSSPCSANSTLSFGCINKRLRVVLGTHGCRNSVLLHYSVCLSETPSTYGIST</sequence>
<dbReference type="EMBL" id="JAODUO010000149">
    <property type="protein sequence ID" value="KAK2187950.1"/>
    <property type="molecule type" value="Genomic_DNA"/>
</dbReference>
<reference evidence="2" key="1">
    <citation type="journal article" date="2023" name="Mol. Biol. Evol.">
        <title>Third-Generation Sequencing Reveals the Adaptive Role of the Epigenome in Three Deep-Sea Polychaetes.</title>
        <authorList>
            <person name="Perez M."/>
            <person name="Aroh O."/>
            <person name="Sun Y."/>
            <person name="Lan Y."/>
            <person name="Juniper S.K."/>
            <person name="Young C.R."/>
            <person name="Angers B."/>
            <person name="Qian P.Y."/>
        </authorList>
    </citation>
    <scope>NUCLEOTIDE SEQUENCE</scope>
    <source>
        <strain evidence="2">R07B-5</strain>
    </source>
</reference>
<keyword evidence="1" id="KW-0732">Signal</keyword>
<dbReference type="AlphaFoldDB" id="A0AAD9P4R8"/>
<comment type="caution">
    <text evidence="2">The sequence shown here is derived from an EMBL/GenBank/DDBJ whole genome shotgun (WGS) entry which is preliminary data.</text>
</comment>
<name>A0AAD9P4R8_RIDPI</name>
<accession>A0AAD9P4R8</accession>
<evidence type="ECO:0000313" key="2">
    <source>
        <dbReference type="EMBL" id="KAK2187950.1"/>
    </source>
</evidence>
<evidence type="ECO:0000256" key="1">
    <source>
        <dbReference type="SAM" id="SignalP"/>
    </source>
</evidence>
<proteinExistence type="predicted"/>
<keyword evidence="3" id="KW-1185">Reference proteome</keyword>
<protein>
    <submittedName>
        <fullName evidence="2">Uncharacterized protein</fullName>
    </submittedName>
</protein>
<organism evidence="2 3">
    <name type="scientific">Ridgeia piscesae</name>
    <name type="common">Tubeworm</name>
    <dbReference type="NCBI Taxonomy" id="27915"/>
    <lineage>
        <taxon>Eukaryota</taxon>
        <taxon>Metazoa</taxon>
        <taxon>Spiralia</taxon>
        <taxon>Lophotrochozoa</taxon>
        <taxon>Annelida</taxon>
        <taxon>Polychaeta</taxon>
        <taxon>Sedentaria</taxon>
        <taxon>Canalipalpata</taxon>
        <taxon>Sabellida</taxon>
        <taxon>Siboglinidae</taxon>
        <taxon>Ridgeia</taxon>
    </lineage>
</organism>
<evidence type="ECO:0000313" key="3">
    <source>
        <dbReference type="Proteomes" id="UP001209878"/>
    </source>
</evidence>
<feature type="signal peptide" evidence="1">
    <location>
        <begin position="1"/>
        <end position="23"/>
    </location>
</feature>